<evidence type="ECO:0000313" key="2">
    <source>
        <dbReference type="EMBL" id="RKT46603.1"/>
    </source>
</evidence>
<dbReference type="Proteomes" id="UP000274556">
    <property type="component" value="Unassembled WGS sequence"/>
</dbReference>
<reference evidence="2 3" key="1">
    <citation type="submission" date="2018-10" db="EMBL/GenBank/DDBJ databases">
        <title>Genomic Encyclopedia of Archaeal and Bacterial Type Strains, Phase II (KMG-II): from individual species to whole genera.</title>
        <authorList>
            <person name="Goeker M."/>
        </authorList>
    </citation>
    <scope>NUCLEOTIDE SEQUENCE [LARGE SCALE GENOMIC DNA]</scope>
    <source>
        <strain evidence="2 3">DSM 235</strain>
    </source>
</reference>
<dbReference type="EMBL" id="RBXL01000001">
    <property type="protein sequence ID" value="RKT46603.1"/>
    <property type="molecule type" value="Genomic_DNA"/>
</dbReference>
<dbReference type="Pfam" id="PF13182">
    <property type="entry name" value="DUF4007"/>
    <property type="match status" value="1"/>
</dbReference>
<dbReference type="InterPro" id="IPR025248">
    <property type="entry name" value="DUF4007"/>
</dbReference>
<organism evidence="2 3">
    <name type="scientific">Thiocapsa rosea</name>
    <dbReference type="NCBI Taxonomy" id="69360"/>
    <lineage>
        <taxon>Bacteria</taxon>
        <taxon>Pseudomonadati</taxon>
        <taxon>Pseudomonadota</taxon>
        <taxon>Gammaproteobacteria</taxon>
        <taxon>Chromatiales</taxon>
        <taxon>Chromatiaceae</taxon>
        <taxon>Thiocapsa</taxon>
    </lineage>
</organism>
<name>A0A495VDB2_9GAMM</name>
<sequence>MKLNRAKATFGRHETFPLRYGWLPKGFEALAEDPEIFARPEDAMIRLGVGRNMVNAIQYWLQVTGLVTFDSGRGKPTRLGTTLLGSRGDPYLEDDATLWILHWLIASNAESATGFFWFFNRFPMPRFRDTDALRAIGEFSEQELKAPRSASTLKSDISTLLRMYAAEAGRTDEHLDSPFAQLGLVESDPDAGYRSLRGTRPALPPVALHFALAQRFAAEPQQPALPMRVVLYSAEGWAAPGAVFRLTEDGLMTGLARVVEQDPRSYELRDTAGVHQLYRRGEVVDPIDILSQHYRGRAPA</sequence>
<dbReference type="OrthoDB" id="747541at2"/>
<comment type="caution">
    <text evidence="2">The sequence shown here is derived from an EMBL/GenBank/DDBJ whole genome shotgun (WGS) entry which is preliminary data.</text>
</comment>
<dbReference type="RefSeq" id="WP_120798692.1">
    <property type="nucleotide sequence ID" value="NZ_RBXL01000001.1"/>
</dbReference>
<proteinExistence type="predicted"/>
<evidence type="ECO:0000313" key="3">
    <source>
        <dbReference type="Proteomes" id="UP000274556"/>
    </source>
</evidence>
<accession>A0A495VDB2</accession>
<feature type="domain" description="DUF4007" evidence="1">
    <location>
        <begin position="10"/>
        <end position="294"/>
    </location>
</feature>
<dbReference type="AlphaFoldDB" id="A0A495VDB2"/>
<gene>
    <name evidence="2" type="ORF">BDD21_4127</name>
</gene>
<evidence type="ECO:0000259" key="1">
    <source>
        <dbReference type="Pfam" id="PF13182"/>
    </source>
</evidence>
<protein>
    <submittedName>
        <fullName evidence="2">Uncharacterized protein DUF4007</fullName>
    </submittedName>
</protein>
<keyword evidence="3" id="KW-1185">Reference proteome</keyword>